<evidence type="ECO:0000313" key="3">
    <source>
        <dbReference type="Proteomes" id="UP000011135"/>
    </source>
</evidence>
<dbReference type="SUPFAM" id="SSF56784">
    <property type="entry name" value="HAD-like"/>
    <property type="match status" value="1"/>
</dbReference>
<dbReference type="GO" id="GO:0000287">
    <property type="term" value="F:magnesium ion binding"/>
    <property type="evidence" value="ECO:0007669"/>
    <property type="project" value="TreeGrafter"/>
</dbReference>
<dbReference type="InterPro" id="IPR036412">
    <property type="entry name" value="HAD-like_sf"/>
</dbReference>
<dbReference type="InterPro" id="IPR006385">
    <property type="entry name" value="HAD_hydro_SerB1"/>
</dbReference>
<dbReference type="STRING" id="1237149.C900_04198"/>
<dbReference type="PATRIC" id="fig|1237149.3.peg.482"/>
<organism evidence="2 3">
    <name type="scientific">Fulvivirga imtechensis AK7</name>
    <dbReference type="NCBI Taxonomy" id="1237149"/>
    <lineage>
        <taxon>Bacteria</taxon>
        <taxon>Pseudomonadati</taxon>
        <taxon>Bacteroidota</taxon>
        <taxon>Cytophagia</taxon>
        <taxon>Cytophagales</taxon>
        <taxon>Fulvivirgaceae</taxon>
        <taxon>Fulvivirga</taxon>
    </lineage>
</organism>
<dbReference type="EMBL" id="AMZN01000006">
    <property type="protein sequence ID" value="ELR73346.1"/>
    <property type="molecule type" value="Genomic_DNA"/>
</dbReference>
<dbReference type="OrthoDB" id="9794212at2"/>
<feature type="transmembrane region" description="Helical" evidence="1">
    <location>
        <begin position="30"/>
        <end position="48"/>
    </location>
</feature>
<evidence type="ECO:0000313" key="2">
    <source>
        <dbReference type="EMBL" id="ELR73346.1"/>
    </source>
</evidence>
<dbReference type="GO" id="GO:0006564">
    <property type="term" value="P:L-serine biosynthetic process"/>
    <property type="evidence" value="ECO:0007669"/>
    <property type="project" value="TreeGrafter"/>
</dbReference>
<gene>
    <name evidence="2" type="ORF">C900_04198</name>
</gene>
<dbReference type="PANTHER" id="PTHR43344:SF14">
    <property type="entry name" value="HAD-IB FAMILY HYDROLASE"/>
    <property type="match status" value="1"/>
</dbReference>
<comment type="caution">
    <text evidence="2">The sequence shown here is derived from an EMBL/GenBank/DDBJ whole genome shotgun (WGS) entry which is preliminary data.</text>
</comment>
<dbReference type="Gene3D" id="3.40.50.1000">
    <property type="entry name" value="HAD superfamily/HAD-like"/>
    <property type="match status" value="1"/>
</dbReference>
<keyword evidence="1" id="KW-1133">Transmembrane helix</keyword>
<dbReference type="NCBIfam" id="TIGR01488">
    <property type="entry name" value="HAD-SF-IB"/>
    <property type="match status" value="1"/>
</dbReference>
<evidence type="ECO:0000256" key="1">
    <source>
        <dbReference type="SAM" id="Phobius"/>
    </source>
</evidence>
<dbReference type="InterPro" id="IPR050582">
    <property type="entry name" value="HAD-like_SerB"/>
</dbReference>
<dbReference type="RefSeq" id="WP_009577927.1">
    <property type="nucleotide sequence ID" value="NZ_AMZN01000006.1"/>
</dbReference>
<dbReference type="Proteomes" id="UP000011135">
    <property type="component" value="Unassembled WGS sequence"/>
</dbReference>
<dbReference type="GO" id="GO:0036424">
    <property type="term" value="F:L-phosphoserine phosphatase activity"/>
    <property type="evidence" value="ECO:0007669"/>
    <property type="project" value="TreeGrafter"/>
</dbReference>
<sequence length="195" mass="22517">MKKLALFDFDGTLTTRDTLLEFIKFYRGTFRFYLGFLILSPLLILYKLKIIPNWKAKEYTLQYFFKGESLETFNQKAHSFALNRIPAMLRKKAMDKLQWHLKNGHEVAVVSASAVNWIKPWVEKLNIGLIATELEVKNGLLTGRISGKNCYGNEKVTRVCAKLVIDDFTEIYAYGDSSGDKELLDLATHPFYRSF</sequence>
<dbReference type="NCBIfam" id="TIGR01490">
    <property type="entry name" value="HAD-SF-IB-hyp1"/>
    <property type="match status" value="1"/>
</dbReference>
<proteinExistence type="predicted"/>
<dbReference type="Gene3D" id="1.20.1440.100">
    <property type="entry name" value="SG protein - dephosphorylation function"/>
    <property type="match status" value="1"/>
</dbReference>
<protein>
    <submittedName>
        <fullName evidence="2">Phosphoserine phosphatase</fullName>
    </submittedName>
</protein>
<dbReference type="InterPro" id="IPR023214">
    <property type="entry name" value="HAD_sf"/>
</dbReference>
<dbReference type="GO" id="GO:0005737">
    <property type="term" value="C:cytoplasm"/>
    <property type="evidence" value="ECO:0007669"/>
    <property type="project" value="TreeGrafter"/>
</dbReference>
<dbReference type="PANTHER" id="PTHR43344">
    <property type="entry name" value="PHOSPHOSERINE PHOSPHATASE"/>
    <property type="match status" value="1"/>
</dbReference>
<accession>L8JWD6</accession>
<dbReference type="Pfam" id="PF12710">
    <property type="entry name" value="HAD"/>
    <property type="match status" value="1"/>
</dbReference>
<reference evidence="2 3" key="1">
    <citation type="submission" date="2012-12" db="EMBL/GenBank/DDBJ databases">
        <title>Genome assembly of Fulvivirga imtechensis AK7.</title>
        <authorList>
            <person name="Nupur N."/>
            <person name="Khatri I."/>
            <person name="Kumar R."/>
            <person name="Subramanian S."/>
            <person name="Pinnaka A."/>
        </authorList>
    </citation>
    <scope>NUCLEOTIDE SEQUENCE [LARGE SCALE GENOMIC DNA]</scope>
    <source>
        <strain evidence="2 3">AK7</strain>
    </source>
</reference>
<name>L8JWD6_9BACT</name>
<dbReference type="eggNOG" id="COG0560">
    <property type="taxonomic scope" value="Bacteria"/>
</dbReference>
<keyword evidence="1" id="KW-0812">Transmembrane</keyword>
<keyword evidence="3" id="KW-1185">Reference proteome</keyword>
<keyword evidence="1" id="KW-0472">Membrane</keyword>
<dbReference type="AlphaFoldDB" id="L8JWD6"/>